<reference evidence="2" key="1">
    <citation type="submission" date="2020-05" db="EMBL/GenBank/DDBJ databases">
        <title>Phylogenomic resolution of chytrid fungi.</title>
        <authorList>
            <person name="Stajich J.E."/>
            <person name="Amses K."/>
            <person name="Simmons R."/>
            <person name="Seto K."/>
            <person name="Myers J."/>
            <person name="Bonds A."/>
            <person name="Quandt C.A."/>
            <person name="Barry K."/>
            <person name="Liu P."/>
            <person name="Grigoriev I."/>
            <person name="Longcore J.E."/>
            <person name="James T.Y."/>
        </authorList>
    </citation>
    <scope>NUCLEOTIDE SEQUENCE</scope>
    <source>
        <strain evidence="2">JEL0513</strain>
    </source>
</reference>
<gene>
    <name evidence="2" type="ORF">HK100_003982</name>
</gene>
<accession>A0AAD5T8Z9</accession>
<evidence type="ECO:0000313" key="3">
    <source>
        <dbReference type="Proteomes" id="UP001211907"/>
    </source>
</evidence>
<organism evidence="2 3">
    <name type="scientific">Physocladia obscura</name>
    <dbReference type="NCBI Taxonomy" id="109957"/>
    <lineage>
        <taxon>Eukaryota</taxon>
        <taxon>Fungi</taxon>
        <taxon>Fungi incertae sedis</taxon>
        <taxon>Chytridiomycota</taxon>
        <taxon>Chytridiomycota incertae sedis</taxon>
        <taxon>Chytridiomycetes</taxon>
        <taxon>Chytridiales</taxon>
        <taxon>Chytriomycetaceae</taxon>
        <taxon>Physocladia</taxon>
    </lineage>
</organism>
<comment type="caution">
    <text evidence="2">The sequence shown here is derived from an EMBL/GenBank/DDBJ whole genome shotgun (WGS) entry which is preliminary data.</text>
</comment>
<keyword evidence="3" id="KW-1185">Reference proteome</keyword>
<dbReference type="Proteomes" id="UP001211907">
    <property type="component" value="Unassembled WGS sequence"/>
</dbReference>
<protein>
    <recommendedName>
        <fullName evidence="4">Adhesin domain-containing protein</fullName>
    </recommendedName>
</protein>
<evidence type="ECO:0000256" key="1">
    <source>
        <dbReference type="SAM" id="Phobius"/>
    </source>
</evidence>
<keyword evidence="1" id="KW-0472">Membrane</keyword>
<feature type="transmembrane region" description="Helical" evidence="1">
    <location>
        <begin position="45"/>
        <end position="63"/>
    </location>
</feature>
<proteinExistence type="predicted"/>
<keyword evidence="1" id="KW-0812">Transmembrane</keyword>
<sequence length="387" mass="40771">MQTSVEAKPLISIASVSLESSSNNESITSFEGRRKCRFHDQKPRLLVFICSTILAFTLLPHLLTNLSHHCRSTAAGARLNRPLHLTTLYSVPSYTINGSFSFPAAAFASVFHSSLGPAHINATVTLSTTADVAIVTYSIVSDNELAAKATHVSAEIFDNNLIVQTTTLSETTHAIVTVFLNIALPRVISDFDFTGNMASLVYAGPNVRDTFSVHDLKVGSVAIKTALESQRFFVNVNVGSVDFHAPVSTAQVSVLTASGSIEVWDTLEARDTIVLNTSAGSINVVAAIIGGFRELVVGSRAGSVKLGSVQPNTEAVEIKISVSAGSVDAQFFGFKGVYSASVVIGSVEVLGKDVHPSGRGTGWVGDANGEGIIKASSSVGSIILLFE</sequence>
<evidence type="ECO:0000313" key="2">
    <source>
        <dbReference type="EMBL" id="KAJ3133951.1"/>
    </source>
</evidence>
<evidence type="ECO:0008006" key="4">
    <source>
        <dbReference type="Google" id="ProtNLM"/>
    </source>
</evidence>
<name>A0AAD5T8Z9_9FUNG</name>
<keyword evidence="1" id="KW-1133">Transmembrane helix</keyword>
<dbReference type="EMBL" id="JADGJH010000203">
    <property type="protein sequence ID" value="KAJ3133951.1"/>
    <property type="molecule type" value="Genomic_DNA"/>
</dbReference>
<dbReference type="AlphaFoldDB" id="A0AAD5T8Z9"/>